<name>D8UE11_VOLCA</name>
<dbReference type="EMBL" id="GL378387">
    <property type="protein sequence ID" value="EFJ42009.1"/>
    <property type="molecule type" value="Genomic_DNA"/>
</dbReference>
<accession>D8UE11</accession>
<dbReference type="RefSeq" id="XP_002956884.1">
    <property type="nucleotide sequence ID" value="XM_002956838.1"/>
</dbReference>
<gene>
    <name evidence="3" type="ORF">VOLCADRAFT_107440</name>
</gene>
<sequence length="555" mass="59744">MLALLISALVPLMLRLATTPRSIGDSESRGGEEGSHDRVAVWHGGRLSSPGNGVGSWCDGGSSGGVGDGEERVNDRAVRVENDGINSEDRVVGYRKGDSRCDGFRRNETISCSGGRSKDDGCGGLHADICGSDASRYEGSSRDSRVRGNSVGGSVRHGDGSRSGGFSSGGGGGGGWNGIGASGGDGGRSGDNDDIIWGLCLTLAAAAALLMVSEFPQHLLPSPFFPLLRKSPQSVNLHPQQQEQRQRELPRELLNQQQASGPQRRWQRRQRKQQRKQQHDQEISEWAKVTAVQIEDEGRAADATVAAGAVAAAGMGLCIRCHDNSRVISHTSSSRAFTAGASATRALSPWHTFPSHHRGFSRCASPAASPTNGSQMPPKQPTVPRHSLLPQQEEGAWRRPGSYGGIVRTCGSSTNRNGSKRPQRGWLPRKSTNSRGNNDKNSGIKTYSNGSSKSSYNSSGLCPAETHPAKKLEGDMQRVKAKDNRTQDKMGDNNMALKRQLWVCSLWKRMHYRLLDAIKHFQCHKNDLPYHDDGGGACPPRNRVCQSPGEIWAGC</sequence>
<keyword evidence="4" id="KW-1185">Reference proteome</keyword>
<evidence type="ECO:0000256" key="2">
    <source>
        <dbReference type="SAM" id="SignalP"/>
    </source>
</evidence>
<feature type="region of interest" description="Disordered" evidence="1">
    <location>
        <begin position="255"/>
        <end position="283"/>
    </location>
</feature>
<dbReference type="KEGG" id="vcn:VOLCADRAFT_107440"/>
<dbReference type="InParanoid" id="D8UE11"/>
<dbReference type="GeneID" id="9622655"/>
<feature type="compositionally biased region" description="Basic and acidic residues" evidence="1">
    <location>
        <begin position="467"/>
        <end position="478"/>
    </location>
</feature>
<dbReference type="AlphaFoldDB" id="D8UE11"/>
<feature type="compositionally biased region" description="Polar residues" evidence="1">
    <location>
        <begin position="368"/>
        <end position="377"/>
    </location>
</feature>
<evidence type="ECO:0000256" key="1">
    <source>
        <dbReference type="SAM" id="MobiDB-lite"/>
    </source>
</evidence>
<feature type="compositionally biased region" description="Polar residues" evidence="1">
    <location>
        <begin position="430"/>
        <end position="446"/>
    </location>
</feature>
<evidence type="ECO:0000313" key="3">
    <source>
        <dbReference type="EMBL" id="EFJ42009.1"/>
    </source>
</evidence>
<dbReference type="Proteomes" id="UP000001058">
    <property type="component" value="Unassembled WGS sequence"/>
</dbReference>
<protein>
    <submittedName>
        <fullName evidence="3">Uncharacterized protein</fullName>
    </submittedName>
</protein>
<feature type="compositionally biased region" description="Basic and acidic residues" evidence="1">
    <location>
        <begin position="135"/>
        <end position="146"/>
    </location>
</feature>
<feature type="compositionally biased region" description="Low complexity" evidence="1">
    <location>
        <begin position="447"/>
        <end position="460"/>
    </location>
</feature>
<reference evidence="3 4" key="1">
    <citation type="journal article" date="2010" name="Science">
        <title>Genomic analysis of organismal complexity in the multicellular green alga Volvox carteri.</title>
        <authorList>
            <person name="Prochnik S.E."/>
            <person name="Umen J."/>
            <person name="Nedelcu A.M."/>
            <person name="Hallmann A."/>
            <person name="Miller S.M."/>
            <person name="Nishii I."/>
            <person name="Ferris P."/>
            <person name="Kuo A."/>
            <person name="Mitros T."/>
            <person name="Fritz-Laylin L.K."/>
            <person name="Hellsten U."/>
            <person name="Chapman J."/>
            <person name="Simakov O."/>
            <person name="Rensing S.A."/>
            <person name="Terry A."/>
            <person name="Pangilinan J."/>
            <person name="Kapitonov V."/>
            <person name="Jurka J."/>
            <person name="Salamov A."/>
            <person name="Shapiro H."/>
            <person name="Schmutz J."/>
            <person name="Grimwood J."/>
            <person name="Lindquist E."/>
            <person name="Lucas S."/>
            <person name="Grigoriev I.V."/>
            <person name="Schmitt R."/>
            <person name="Kirk D."/>
            <person name="Rokhsar D.S."/>
        </authorList>
    </citation>
    <scope>NUCLEOTIDE SEQUENCE [LARGE SCALE GENOMIC DNA]</scope>
    <source>
        <strain evidence="4">f. Nagariensis / Eve</strain>
    </source>
</reference>
<proteinExistence type="predicted"/>
<feature type="region of interest" description="Disordered" evidence="1">
    <location>
        <begin position="356"/>
        <end position="478"/>
    </location>
</feature>
<keyword evidence="2" id="KW-0732">Signal</keyword>
<feature type="compositionally biased region" description="Gly residues" evidence="1">
    <location>
        <begin position="161"/>
        <end position="185"/>
    </location>
</feature>
<organism evidence="4">
    <name type="scientific">Volvox carteri f. nagariensis</name>
    <dbReference type="NCBI Taxonomy" id="3068"/>
    <lineage>
        <taxon>Eukaryota</taxon>
        <taxon>Viridiplantae</taxon>
        <taxon>Chlorophyta</taxon>
        <taxon>core chlorophytes</taxon>
        <taxon>Chlorophyceae</taxon>
        <taxon>CS clade</taxon>
        <taxon>Chlamydomonadales</taxon>
        <taxon>Volvocaceae</taxon>
        <taxon>Volvox</taxon>
    </lineage>
</organism>
<evidence type="ECO:0000313" key="4">
    <source>
        <dbReference type="Proteomes" id="UP000001058"/>
    </source>
</evidence>
<feature type="region of interest" description="Disordered" evidence="1">
    <location>
        <begin position="135"/>
        <end position="185"/>
    </location>
</feature>
<feature type="signal peptide" evidence="2">
    <location>
        <begin position="1"/>
        <end position="17"/>
    </location>
</feature>
<feature type="chain" id="PRO_5003124412" evidence="2">
    <location>
        <begin position="18"/>
        <end position="555"/>
    </location>
</feature>
<feature type="compositionally biased region" description="Basic residues" evidence="1">
    <location>
        <begin position="265"/>
        <end position="276"/>
    </location>
</feature>